<organism evidence="2 3">
    <name type="scientific">Occallatibacter riparius</name>
    <dbReference type="NCBI Taxonomy" id="1002689"/>
    <lineage>
        <taxon>Bacteria</taxon>
        <taxon>Pseudomonadati</taxon>
        <taxon>Acidobacteriota</taxon>
        <taxon>Terriglobia</taxon>
        <taxon>Terriglobales</taxon>
        <taxon>Acidobacteriaceae</taxon>
        <taxon>Occallatibacter</taxon>
    </lineage>
</organism>
<feature type="transmembrane region" description="Helical" evidence="1">
    <location>
        <begin position="21"/>
        <end position="42"/>
    </location>
</feature>
<protein>
    <submittedName>
        <fullName evidence="2">Uncharacterized protein</fullName>
    </submittedName>
</protein>
<dbReference type="AlphaFoldDB" id="A0A9J7BSL9"/>
<gene>
    <name evidence="2" type="ORF">MOP44_06850</name>
</gene>
<dbReference type="KEGG" id="orp:MOP44_06850"/>
<keyword evidence="1" id="KW-1133">Transmembrane helix</keyword>
<keyword evidence="1" id="KW-0472">Membrane</keyword>
<dbReference type="EMBL" id="CP093313">
    <property type="protein sequence ID" value="UWZ85656.1"/>
    <property type="molecule type" value="Genomic_DNA"/>
</dbReference>
<evidence type="ECO:0000313" key="2">
    <source>
        <dbReference type="EMBL" id="UWZ85656.1"/>
    </source>
</evidence>
<keyword evidence="3" id="KW-1185">Reference proteome</keyword>
<dbReference type="Proteomes" id="UP001059380">
    <property type="component" value="Chromosome"/>
</dbReference>
<keyword evidence="1" id="KW-0812">Transmembrane</keyword>
<evidence type="ECO:0000256" key="1">
    <source>
        <dbReference type="SAM" id="Phobius"/>
    </source>
</evidence>
<evidence type="ECO:0000313" key="3">
    <source>
        <dbReference type="Proteomes" id="UP001059380"/>
    </source>
</evidence>
<dbReference type="RefSeq" id="WP_260795241.1">
    <property type="nucleotide sequence ID" value="NZ_CP093313.1"/>
</dbReference>
<name>A0A9J7BSL9_9BACT</name>
<accession>A0A9J7BSL9</accession>
<proteinExistence type="predicted"/>
<reference evidence="2" key="1">
    <citation type="submission" date="2021-04" db="EMBL/GenBank/DDBJ databases">
        <title>Phylogenetic analysis of Acidobacteriaceae.</title>
        <authorList>
            <person name="Qiu L."/>
            <person name="Zhang Q."/>
        </authorList>
    </citation>
    <scope>NUCLEOTIDE SEQUENCE</scope>
    <source>
        <strain evidence="2">DSM 25168</strain>
    </source>
</reference>
<sequence>MSTTTANTVPTQKPRRRWKRWLGTIAAVCFVAWVGFVAYINWAMHQPPEAFAAVMAKMPMPAYFVIPFETLWNPARAGHLNPGDQAPSFTVKQLQGAEAPVEMAGLWKDRPVVLVFGSYT</sequence>